<comment type="caution">
    <text evidence="2">The sequence shown here is derived from an EMBL/GenBank/DDBJ whole genome shotgun (WGS) entry which is preliminary data.</text>
</comment>
<sequence length="53" mass="6193">MCVHVVLTAFYLFIFFIILLYLYNAHIDPYSLKLGMIILPIDTNIVSVLELKF</sequence>
<dbReference type="AlphaFoldDB" id="A0AAP0LSG0"/>
<name>A0AAP0LSG0_9ROSI</name>
<organism evidence="2 3">
    <name type="scientific">Citrus x changshan-huyou</name>
    <dbReference type="NCBI Taxonomy" id="2935761"/>
    <lineage>
        <taxon>Eukaryota</taxon>
        <taxon>Viridiplantae</taxon>
        <taxon>Streptophyta</taxon>
        <taxon>Embryophyta</taxon>
        <taxon>Tracheophyta</taxon>
        <taxon>Spermatophyta</taxon>
        <taxon>Magnoliopsida</taxon>
        <taxon>eudicotyledons</taxon>
        <taxon>Gunneridae</taxon>
        <taxon>Pentapetalae</taxon>
        <taxon>rosids</taxon>
        <taxon>malvids</taxon>
        <taxon>Sapindales</taxon>
        <taxon>Rutaceae</taxon>
        <taxon>Aurantioideae</taxon>
        <taxon>Citrus</taxon>
    </lineage>
</organism>
<keyword evidence="1" id="KW-0812">Transmembrane</keyword>
<proteinExistence type="predicted"/>
<gene>
    <name evidence="2" type="ORF">WN944_026407</name>
</gene>
<evidence type="ECO:0000313" key="2">
    <source>
        <dbReference type="EMBL" id="KAK9183257.1"/>
    </source>
</evidence>
<feature type="transmembrane region" description="Helical" evidence="1">
    <location>
        <begin position="6"/>
        <end position="23"/>
    </location>
</feature>
<dbReference type="EMBL" id="JBCGBO010000024">
    <property type="protein sequence ID" value="KAK9183257.1"/>
    <property type="molecule type" value="Genomic_DNA"/>
</dbReference>
<protein>
    <submittedName>
        <fullName evidence="2">Uncharacterized protein</fullName>
    </submittedName>
</protein>
<keyword evidence="1" id="KW-1133">Transmembrane helix</keyword>
<keyword evidence="3" id="KW-1185">Reference proteome</keyword>
<evidence type="ECO:0000313" key="3">
    <source>
        <dbReference type="Proteomes" id="UP001428341"/>
    </source>
</evidence>
<dbReference type="Proteomes" id="UP001428341">
    <property type="component" value="Unassembled WGS sequence"/>
</dbReference>
<reference evidence="2 3" key="1">
    <citation type="submission" date="2024-05" db="EMBL/GenBank/DDBJ databases">
        <title>Haplotype-resolved chromosome-level genome assembly of Huyou (Citrus changshanensis).</title>
        <authorList>
            <person name="Miao C."/>
            <person name="Chen W."/>
            <person name="Wu Y."/>
            <person name="Wang L."/>
            <person name="Zhao S."/>
            <person name="Grierson D."/>
            <person name="Xu C."/>
            <person name="Chen K."/>
        </authorList>
    </citation>
    <scope>NUCLEOTIDE SEQUENCE [LARGE SCALE GENOMIC DNA]</scope>
    <source>
        <strain evidence="2">01-14</strain>
        <tissue evidence="2">Leaf</tissue>
    </source>
</reference>
<keyword evidence="1" id="KW-0472">Membrane</keyword>
<evidence type="ECO:0000256" key="1">
    <source>
        <dbReference type="SAM" id="Phobius"/>
    </source>
</evidence>
<accession>A0AAP0LSG0</accession>